<dbReference type="AlphaFoldDB" id="A0A221W382"/>
<dbReference type="Pfam" id="PF03446">
    <property type="entry name" value="NAD_binding_2"/>
    <property type="match status" value="1"/>
</dbReference>
<evidence type="ECO:0000259" key="2">
    <source>
        <dbReference type="Pfam" id="PF03446"/>
    </source>
</evidence>
<dbReference type="Pfam" id="PF01243">
    <property type="entry name" value="PNPOx_N"/>
    <property type="match status" value="1"/>
</dbReference>
<dbReference type="Gene3D" id="2.30.110.10">
    <property type="entry name" value="Electron Transport, Fmn-binding Protein, Chain A"/>
    <property type="match status" value="1"/>
</dbReference>
<dbReference type="InterPro" id="IPR048666">
    <property type="entry name" value="RedAm-like_C"/>
</dbReference>
<accession>A0A221W382</accession>
<dbReference type="OrthoDB" id="9135493at2"/>
<proteinExistence type="predicted"/>
<feature type="domain" description="Pyridoxamine 5'-phosphate oxidase N-terminal" evidence="1">
    <location>
        <begin position="337"/>
        <end position="465"/>
    </location>
</feature>
<dbReference type="GO" id="GO:0050661">
    <property type="term" value="F:NADP binding"/>
    <property type="evidence" value="ECO:0007669"/>
    <property type="project" value="InterPro"/>
</dbReference>
<dbReference type="InterPro" id="IPR013328">
    <property type="entry name" value="6PGD_dom2"/>
</dbReference>
<gene>
    <name evidence="4" type="ORF">AHOG_13025</name>
</gene>
<dbReference type="SUPFAM" id="SSF51735">
    <property type="entry name" value="NAD(P)-binding Rossmann-fold domains"/>
    <property type="match status" value="1"/>
</dbReference>
<dbReference type="NCBIfam" id="TIGR03618">
    <property type="entry name" value="Rv1155_F420"/>
    <property type="match status" value="1"/>
</dbReference>
<evidence type="ECO:0000259" key="3">
    <source>
        <dbReference type="Pfam" id="PF21761"/>
    </source>
</evidence>
<dbReference type="Gene3D" id="3.40.50.720">
    <property type="entry name" value="NAD(P)-binding Rossmann-like Domain"/>
    <property type="match status" value="1"/>
</dbReference>
<dbReference type="InterPro" id="IPR036291">
    <property type="entry name" value="NAD(P)-bd_dom_sf"/>
</dbReference>
<dbReference type="Pfam" id="PF21761">
    <property type="entry name" value="RedAm-like_C"/>
    <property type="match status" value="1"/>
</dbReference>
<dbReference type="PANTHER" id="PTHR43580:SF2">
    <property type="entry name" value="CYTOKINE-LIKE NUCLEAR FACTOR N-PAC"/>
    <property type="match status" value="1"/>
</dbReference>
<dbReference type="InterPro" id="IPR012349">
    <property type="entry name" value="Split_barrel_FMN-bd"/>
</dbReference>
<dbReference type="PANTHER" id="PTHR43580">
    <property type="entry name" value="OXIDOREDUCTASE GLYR1-RELATED"/>
    <property type="match status" value="1"/>
</dbReference>
<name>A0A221W382_9PSEU</name>
<keyword evidence="5" id="KW-1185">Reference proteome</keyword>
<dbReference type="Proteomes" id="UP000204221">
    <property type="component" value="Chromosome"/>
</dbReference>
<evidence type="ECO:0000313" key="5">
    <source>
        <dbReference type="Proteomes" id="UP000204221"/>
    </source>
</evidence>
<protein>
    <submittedName>
        <fullName evidence="4">Putative pyridoxine/pyridoxamine 5'-phosphate oxidase</fullName>
        <ecNumber evidence="4">1.4.3.5</ecNumber>
    </submittedName>
</protein>
<dbReference type="GO" id="GO:0004733">
    <property type="term" value="F:pyridoxamine phosphate oxidase activity"/>
    <property type="evidence" value="ECO:0007669"/>
    <property type="project" value="UniProtKB-EC"/>
</dbReference>
<dbReference type="EMBL" id="CP022521">
    <property type="protein sequence ID" value="ASO20248.1"/>
    <property type="molecule type" value="Genomic_DNA"/>
</dbReference>
<dbReference type="InterPro" id="IPR006115">
    <property type="entry name" value="6PGDH_NADP-bd"/>
</dbReference>
<dbReference type="InterPro" id="IPR019920">
    <property type="entry name" value="F420-binding_dom_put"/>
</dbReference>
<keyword evidence="4" id="KW-0560">Oxidoreductase</keyword>
<dbReference type="InterPro" id="IPR051265">
    <property type="entry name" value="HIBADH-related_NP60_sf"/>
</dbReference>
<feature type="domain" description="NADPH-dependent reductive aminase-like C-terminal" evidence="3">
    <location>
        <begin position="178"/>
        <end position="304"/>
    </location>
</feature>
<dbReference type="KEGG" id="ahg:AHOG_13025"/>
<dbReference type="EC" id="1.4.3.5" evidence="4"/>
<reference evidence="4 5" key="1">
    <citation type="submission" date="2017-07" db="EMBL/GenBank/DDBJ databases">
        <title>Complete genome sequence of Actinoalloteichus hoggarensis DSM 45943, type strain of Actinoalloteichus hoggarensis.</title>
        <authorList>
            <person name="Ruckert C."/>
            <person name="Nouioui I."/>
            <person name="Willmese J."/>
            <person name="van Wezel G."/>
            <person name="Klenk H.-P."/>
            <person name="Kalinowski J."/>
            <person name="Zotchev S.B."/>
        </authorList>
    </citation>
    <scope>NUCLEOTIDE SEQUENCE [LARGE SCALE GENOMIC DNA]</scope>
    <source>
        <strain evidence="4 5">DSM 45943</strain>
    </source>
</reference>
<feature type="domain" description="6-phosphogluconate dehydrogenase NADP-binding" evidence="2">
    <location>
        <begin position="22"/>
        <end position="176"/>
    </location>
</feature>
<organism evidence="4 5">
    <name type="scientific">Actinoalloteichus hoggarensis</name>
    <dbReference type="NCBI Taxonomy" id="1470176"/>
    <lineage>
        <taxon>Bacteria</taxon>
        <taxon>Bacillati</taxon>
        <taxon>Actinomycetota</taxon>
        <taxon>Actinomycetes</taxon>
        <taxon>Pseudonocardiales</taxon>
        <taxon>Pseudonocardiaceae</taxon>
        <taxon>Actinoalloteichus</taxon>
    </lineage>
</organism>
<dbReference type="SUPFAM" id="SSF50475">
    <property type="entry name" value="FMN-binding split barrel"/>
    <property type="match status" value="1"/>
</dbReference>
<sequence length="470" mass="49199">MTPDASSEQHIARDRDARQAPVAVLGLGLMGAALAEAFLRAGHPTTVWNRTAAKADRLVAGGATLAASAAEAVAAAPLVVVCVADYAAVREILDPLGELLDGRVLVNLTSGSSAQARQTAQWAGRHGLAYLDGAIMAYPQAVGGPDTVILHSGPRASFDRHESTLRVLGGKTVHLGADHGLAALHDVALLSLMWSVLDSFLHGTALLGTAGVGADAFQPLAVSTLETAAGWLAGYARQIEEGVYPGDDATIDTHRAAMTHLVDESRAVGVDVDLPRFLTALADRAVADGRGGDGYAALIEQFRRPSATGAAPDAAQADPDAADSASKQSPAAFDPHTLLAESRLGVLATIKSDGRPQLSPVTPFYDREAGVLYVSMTEGRAKTVNLRRDPRATLEVTSADGWAWATAEGTATLTGPGTDPHGPEVEALVDYYRRAAGEHPDWDEYRSVMVSDRRVLMVMTVDHVYGADIS</sequence>
<dbReference type="Gene3D" id="1.10.1040.10">
    <property type="entry name" value="N-(1-d-carboxylethyl)-l-norvaline Dehydrogenase, domain 2"/>
    <property type="match status" value="1"/>
</dbReference>
<evidence type="ECO:0000313" key="4">
    <source>
        <dbReference type="EMBL" id="ASO20248.1"/>
    </source>
</evidence>
<evidence type="ECO:0000259" key="1">
    <source>
        <dbReference type="Pfam" id="PF01243"/>
    </source>
</evidence>
<dbReference type="InterPro" id="IPR011576">
    <property type="entry name" value="Pyridox_Oxase_N"/>
</dbReference>